<feature type="transmembrane region" description="Helical" evidence="6">
    <location>
        <begin position="43"/>
        <end position="61"/>
    </location>
</feature>
<evidence type="ECO:0000313" key="7">
    <source>
        <dbReference type="EMBL" id="MEX0407543.1"/>
    </source>
</evidence>
<comment type="subcellular location">
    <subcellularLocation>
        <location evidence="1">Cell membrane</location>
        <topology evidence="1">Multi-pass membrane protein</topology>
    </subcellularLocation>
</comment>
<feature type="transmembrane region" description="Helical" evidence="6">
    <location>
        <begin position="391"/>
        <end position="409"/>
    </location>
</feature>
<proteinExistence type="predicted"/>
<accession>A0ABV3SMS0</accession>
<comment type="caution">
    <text evidence="7">The sequence shown here is derived from an EMBL/GenBank/DDBJ whole genome shotgun (WGS) entry which is preliminary data.</text>
</comment>
<feature type="transmembrane region" description="Helical" evidence="6">
    <location>
        <begin position="18"/>
        <end position="37"/>
    </location>
</feature>
<evidence type="ECO:0000256" key="1">
    <source>
        <dbReference type="ARBA" id="ARBA00004651"/>
    </source>
</evidence>
<dbReference type="EMBL" id="JBDPGJ010000004">
    <property type="protein sequence ID" value="MEX0407543.1"/>
    <property type="molecule type" value="Genomic_DNA"/>
</dbReference>
<evidence type="ECO:0000256" key="3">
    <source>
        <dbReference type="ARBA" id="ARBA00022692"/>
    </source>
</evidence>
<feature type="transmembrane region" description="Helical" evidence="6">
    <location>
        <begin position="73"/>
        <end position="92"/>
    </location>
</feature>
<gene>
    <name evidence="7" type="ORF">ABGN05_17930</name>
</gene>
<dbReference type="InterPro" id="IPR043428">
    <property type="entry name" value="LivM-like"/>
</dbReference>
<dbReference type="Pfam" id="PF02653">
    <property type="entry name" value="BPD_transp_2"/>
    <property type="match status" value="1"/>
</dbReference>
<feature type="transmembrane region" description="Helical" evidence="6">
    <location>
        <begin position="104"/>
        <end position="124"/>
    </location>
</feature>
<keyword evidence="3 6" id="KW-0812">Transmembrane</keyword>
<dbReference type="Proteomes" id="UP001556692">
    <property type="component" value="Unassembled WGS sequence"/>
</dbReference>
<name>A0ABV3SMS0_9HYPH</name>
<keyword evidence="2" id="KW-1003">Cell membrane</keyword>
<dbReference type="CDD" id="cd06581">
    <property type="entry name" value="TM_PBP1_LivM_like"/>
    <property type="match status" value="1"/>
</dbReference>
<dbReference type="InterPro" id="IPR001851">
    <property type="entry name" value="ABC_transp_permease"/>
</dbReference>
<keyword evidence="8" id="KW-1185">Reference proteome</keyword>
<protein>
    <submittedName>
        <fullName evidence="7">Branched-chain amino acid ABC transporter permease</fullName>
    </submittedName>
</protein>
<evidence type="ECO:0000256" key="2">
    <source>
        <dbReference type="ARBA" id="ARBA00022475"/>
    </source>
</evidence>
<organism evidence="7 8">
    <name type="scientific">Aquibium pacificus</name>
    <dbReference type="NCBI Taxonomy" id="3153579"/>
    <lineage>
        <taxon>Bacteria</taxon>
        <taxon>Pseudomonadati</taxon>
        <taxon>Pseudomonadota</taxon>
        <taxon>Alphaproteobacteria</taxon>
        <taxon>Hyphomicrobiales</taxon>
        <taxon>Phyllobacteriaceae</taxon>
        <taxon>Aquibium</taxon>
    </lineage>
</organism>
<dbReference type="RefSeq" id="WP_367955420.1">
    <property type="nucleotide sequence ID" value="NZ_JBDPGJ010000004.1"/>
</dbReference>
<feature type="transmembrane region" description="Helical" evidence="6">
    <location>
        <begin position="230"/>
        <end position="254"/>
    </location>
</feature>
<sequence>MIASDTTSELPSARRRSFLATYGVWIALAVVLVALPYVLNSGLAISTMCLMGIMIIFSLSYNMLLGQTGLLSFGHAVFFGLGGFLTAHAMNIVRVTGAPLPLEVFPIIGGLTGLLFGVIFGAVATRRAGTAFAMITLGIGELVASSSLILRSAFGGEEGISVDRTRVLQMFGISFGPQIQVYFLIAAWLFLSVAAMYALTRTPFGRICNAVRDNPVRASFIGYNTTTVRFLSFSMAGLFAGVAGGLAALNFEIVTSSAMGAAQSGTVVLMAYIGGVGNFAGPIIGAILVTYLQVMLSDVTGAWQLYFGLLFIGIVMFVPDGIAGLVARQRPVLVSGRLHNVLPHYLMALLPGLLALTGLSMLIEMTYQLTVNAPEGPAMSFLYVPFDASSPLPWLVAVAMLAVGLWLFLKAGRLALEAYGDAVEAARGNGR</sequence>
<feature type="transmembrane region" description="Helical" evidence="6">
    <location>
        <begin position="266"/>
        <end position="291"/>
    </location>
</feature>
<keyword evidence="4 6" id="KW-1133">Transmembrane helix</keyword>
<evidence type="ECO:0000256" key="6">
    <source>
        <dbReference type="SAM" id="Phobius"/>
    </source>
</evidence>
<evidence type="ECO:0000256" key="5">
    <source>
        <dbReference type="ARBA" id="ARBA00023136"/>
    </source>
</evidence>
<keyword evidence="5 6" id="KW-0472">Membrane</keyword>
<feature type="transmembrane region" description="Helical" evidence="6">
    <location>
        <begin position="303"/>
        <end position="327"/>
    </location>
</feature>
<evidence type="ECO:0000313" key="8">
    <source>
        <dbReference type="Proteomes" id="UP001556692"/>
    </source>
</evidence>
<dbReference type="PANTHER" id="PTHR30482">
    <property type="entry name" value="HIGH-AFFINITY BRANCHED-CHAIN AMINO ACID TRANSPORT SYSTEM PERMEASE"/>
    <property type="match status" value="1"/>
</dbReference>
<feature type="transmembrane region" description="Helical" evidence="6">
    <location>
        <begin position="179"/>
        <end position="199"/>
    </location>
</feature>
<feature type="transmembrane region" description="Helical" evidence="6">
    <location>
        <begin position="348"/>
        <end position="371"/>
    </location>
</feature>
<evidence type="ECO:0000256" key="4">
    <source>
        <dbReference type="ARBA" id="ARBA00022989"/>
    </source>
</evidence>
<dbReference type="PANTHER" id="PTHR30482:SF17">
    <property type="entry name" value="ABC TRANSPORTER ATP-BINDING PROTEIN"/>
    <property type="match status" value="1"/>
</dbReference>
<reference evidence="7 8" key="1">
    <citation type="submission" date="2024-05" db="EMBL/GenBank/DDBJ databases">
        <authorList>
            <person name="Jiang F."/>
        </authorList>
    </citation>
    <scope>NUCLEOTIDE SEQUENCE [LARGE SCALE GENOMIC DNA]</scope>
    <source>
        <strain evidence="7 8">LZ166</strain>
    </source>
</reference>